<protein>
    <submittedName>
        <fullName evidence="1">Uncharacterized protein</fullName>
    </submittedName>
</protein>
<dbReference type="EMBL" id="CP032829">
    <property type="protein sequence ID" value="AYJ87280.1"/>
    <property type="molecule type" value="Genomic_DNA"/>
</dbReference>
<evidence type="ECO:0000313" key="1">
    <source>
        <dbReference type="EMBL" id="AYJ87280.1"/>
    </source>
</evidence>
<dbReference type="KEGG" id="spha:D3Y57_16745"/>
<sequence length="70" mass="8211">MRPITSFGNPKATPECLPEMREDKMLFNINEMLLVRSCETPTKRNMRADITRARYARKGLRLPSDLRDKE</sequence>
<name>A0A494TDH7_SPHPE</name>
<dbReference type="AlphaFoldDB" id="A0A494TDH7"/>
<evidence type="ECO:0000313" key="2">
    <source>
        <dbReference type="Proteomes" id="UP000276254"/>
    </source>
</evidence>
<dbReference type="Proteomes" id="UP000276254">
    <property type="component" value="Chromosome"/>
</dbReference>
<reference evidence="1 2" key="1">
    <citation type="submission" date="2018-09" db="EMBL/GenBank/DDBJ databases">
        <title>Sphingomonas peninsula sp. nov., isolated from fildes peninsula, Antarctic soil.</title>
        <authorList>
            <person name="Yingchao G."/>
        </authorList>
    </citation>
    <scope>NUCLEOTIDE SEQUENCE [LARGE SCALE GENOMIC DNA]</scope>
    <source>
        <strain evidence="1 2">YZ-8</strain>
    </source>
</reference>
<accession>A0A494TDH7</accession>
<gene>
    <name evidence="1" type="ORF">D3Y57_16745</name>
</gene>
<proteinExistence type="predicted"/>
<keyword evidence="2" id="KW-1185">Reference proteome</keyword>
<organism evidence="1 2">
    <name type="scientific">Sphingomonas paeninsulae</name>
    <dbReference type="NCBI Taxonomy" id="2319844"/>
    <lineage>
        <taxon>Bacteria</taxon>
        <taxon>Pseudomonadati</taxon>
        <taxon>Pseudomonadota</taxon>
        <taxon>Alphaproteobacteria</taxon>
        <taxon>Sphingomonadales</taxon>
        <taxon>Sphingomonadaceae</taxon>
        <taxon>Sphingomonas</taxon>
    </lineage>
</organism>